<dbReference type="AlphaFoldDB" id="A0A7G9TH15"/>
<reference evidence="8 9" key="1">
    <citation type="submission" date="2020-08" db="EMBL/GenBank/DDBJ databases">
        <title>Streptomycin Non-resistant strain, P. mexicana.</title>
        <authorList>
            <person name="Ganesh-Kumar S."/>
            <person name="Zhe T."/>
            <person name="Yu Z."/>
            <person name="Min Y."/>
        </authorList>
    </citation>
    <scope>NUCLEOTIDE SEQUENCE [LARGE SCALE GENOMIC DNA]</scope>
    <source>
        <strain evidence="8 9">GTZY2</strain>
    </source>
</reference>
<name>A0A7G9TH15_PSEMX</name>
<dbReference type="InterPro" id="IPR017968">
    <property type="entry name" value="Acylphosphatase_CS"/>
</dbReference>
<dbReference type="RefSeq" id="WP_187574516.1">
    <property type="nucleotide sequence ID" value="NZ_CP060731.1"/>
</dbReference>
<dbReference type="PANTHER" id="PTHR47268:SF4">
    <property type="entry name" value="ACYLPHOSPHATASE"/>
    <property type="match status" value="1"/>
</dbReference>
<dbReference type="GO" id="GO:0003998">
    <property type="term" value="F:acylphosphatase activity"/>
    <property type="evidence" value="ECO:0007669"/>
    <property type="project" value="UniProtKB-EC"/>
</dbReference>
<dbReference type="NCBIfam" id="NF011018">
    <property type="entry name" value="PRK14446.1"/>
    <property type="match status" value="1"/>
</dbReference>
<evidence type="ECO:0000256" key="3">
    <source>
        <dbReference type="ARBA" id="ARBA00015991"/>
    </source>
</evidence>
<feature type="domain" description="Acylphosphatase-like" evidence="7">
    <location>
        <begin position="3"/>
        <end position="88"/>
    </location>
</feature>
<evidence type="ECO:0000313" key="8">
    <source>
        <dbReference type="EMBL" id="QNN79390.1"/>
    </source>
</evidence>
<evidence type="ECO:0000256" key="6">
    <source>
        <dbReference type="RuleBase" id="RU004168"/>
    </source>
</evidence>
<dbReference type="EC" id="3.6.1.7" evidence="2 5"/>
<dbReference type="InterPro" id="IPR036046">
    <property type="entry name" value="Acylphosphatase-like_dom_sf"/>
</dbReference>
<dbReference type="GeneID" id="81470970"/>
<feature type="active site" evidence="5">
    <location>
        <position position="18"/>
    </location>
</feature>
<evidence type="ECO:0000256" key="4">
    <source>
        <dbReference type="ARBA" id="ARBA00047645"/>
    </source>
</evidence>
<dbReference type="PROSITE" id="PS00150">
    <property type="entry name" value="ACYLPHOSPHATASE_1"/>
    <property type="match status" value="1"/>
</dbReference>
<comment type="similarity">
    <text evidence="1 6">Belongs to the acylphosphatase family.</text>
</comment>
<dbReference type="Gene3D" id="3.30.70.100">
    <property type="match status" value="1"/>
</dbReference>
<evidence type="ECO:0000259" key="7">
    <source>
        <dbReference type="PROSITE" id="PS51160"/>
    </source>
</evidence>
<comment type="catalytic activity">
    <reaction evidence="4 5">
        <text>an acyl phosphate + H2O = a carboxylate + phosphate + H(+)</text>
        <dbReference type="Rhea" id="RHEA:14965"/>
        <dbReference type="ChEBI" id="CHEBI:15377"/>
        <dbReference type="ChEBI" id="CHEBI:15378"/>
        <dbReference type="ChEBI" id="CHEBI:29067"/>
        <dbReference type="ChEBI" id="CHEBI:43474"/>
        <dbReference type="ChEBI" id="CHEBI:59918"/>
        <dbReference type="EC" id="3.6.1.7"/>
    </reaction>
</comment>
<feature type="active site" evidence="5">
    <location>
        <position position="36"/>
    </location>
</feature>
<dbReference type="SUPFAM" id="SSF54975">
    <property type="entry name" value="Acylphosphatase/BLUF domain-like"/>
    <property type="match status" value="1"/>
</dbReference>
<organism evidence="8 9">
    <name type="scientific">Pseudoxanthomonas mexicana</name>
    <dbReference type="NCBI Taxonomy" id="128785"/>
    <lineage>
        <taxon>Bacteria</taxon>
        <taxon>Pseudomonadati</taxon>
        <taxon>Pseudomonadota</taxon>
        <taxon>Gammaproteobacteria</taxon>
        <taxon>Lysobacterales</taxon>
        <taxon>Lysobacteraceae</taxon>
        <taxon>Pseudoxanthomonas</taxon>
    </lineage>
</organism>
<sequence length="88" mass="9194">MPAARFLVTGKVQGVFFRASTRERALDLGLRGRATNLADGGVEVIVEGDAAALDALAAWLYHGPPAARVESVARDAWTGPVNDGFVTG</sequence>
<evidence type="ECO:0000256" key="5">
    <source>
        <dbReference type="PROSITE-ProRule" id="PRU00520"/>
    </source>
</evidence>
<evidence type="ECO:0000256" key="1">
    <source>
        <dbReference type="ARBA" id="ARBA00005614"/>
    </source>
</evidence>
<protein>
    <recommendedName>
        <fullName evidence="3 5">acylphosphatase</fullName>
        <ecNumber evidence="2 5">3.6.1.7</ecNumber>
    </recommendedName>
</protein>
<dbReference type="Pfam" id="PF00708">
    <property type="entry name" value="Acylphosphatase"/>
    <property type="match status" value="1"/>
</dbReference>
<dbReference type="EMBL" id="CP060731">
    <property type="protein sequence ID" value="QNN79390.1"/>
    <property type="molecule type" value="Genomic_DNA"/>
</dbReference>
<dbReference type="InterPro" id="IPR001792">
    <property type="entry name" value="Acylphosphatase-like_dom"/>
</dbReference>
<dbReference type="InterPro" id="IPR020456">
    <property type="entry name" value="Acylphosphatase"/>
</dbReference>
<accession>A0A7G9TH15</accession>
<keyword evidence="5" id="KW-0378">Hydrolase</keyword>
<dbReference type="Proteomes" id="UP000515838">
    <property type="component" value="Chromosome"/>
</dbReference>
<dbReference type="PROSITE" id="PS51160">
    <property type="entry name" value="ACYLPHOSPHATASE_3"/>
    <property type="match status" value="1"/>
</dbReference>
<gene>
    <name evidence="8" type="ORF">IAE60_08325</name>
</gene>
<dbReference type="PANTHER" id="PTHR47268">
    <property type="entry name" value="ACYLPHOSPHATASE"/>
    <property type="match status" value="1"/>
</dbReference>
<proteinExistence type="inferred from homology"/>
<evidence type="ECO:0000313" key="9">
    <source>
        <dbReference type="Proteomes" id="UP000515838"/>
    </source>
</evidence>
<evidence type="ECO:0000256" key="2">
    <source>
        <dbReference type="ARBA" id="ARBA00012150"/>
    </source>
</evidence>